<evidence type="ECO:0000313" key="2">
    <source>
        <dbReference type="Proteomes" id="UP000070107"/>
    </source>
</evidence>
<name>A0A135HPY2_9HYPH</name>
<evidence type="ECO:0000313" key="1">
    <source>
        <dbReference type="EMBL" id="KXF75264.1"/>
    </source>
</evidence>
<sequence length="547" mass="61716">MAINLQSGLLTPAERGSFHATLDGHGSYNTFQFVLRLSPKVHKALGGIANGSQSTQRSNFETVQAFSTFLHETIHWWQHVGSTHGLMLSLTYPTQAHANYTHLKELLERYGFQKSVRELALTLPGPSTVKNVTGLANRIVNNHFDFGAFRALTYNSASAKDISNSPLFESVGHAHQIAYGNNILVLGATVDPEFKVLPHPKGWEDEFHALRAAKETGFYFKSPIELWGVGTREIFEGQACFSQMQYLAFASNGRLELDDFKQMGMLHGVYESAFNLFLEATQLDRPASVTHPTVGLFLLVCDMAINPGAGFPFEIWPHFRSFITDTDPGARFMMLATLIRIQCPWTTTAIRHYSREEYVAVTSELARYSLNASPLEIAAACTDWIREDAALHGLMGELETFDFKVGNTPVRVLFSHFLAFMQDKLATPEFFCWPGAWMAGERVSEHALFLFDRHGALFIDKEDDDGIFPRLVSGRSEESVQNVFDSFYAANVTYDMTDQWIQKPGRFNYNYRWLSQNGTREEMKTFADRHFEMIYGAHPDDASILSM</sequence>
<proteinExistence type="predicted"/>
<dbReference type="EMBL" id="LNTU01000038">
    <property type="protein sequence ID" value="KXF75264.1"/>
    <property type="molecule type" value="Genomic_DNA"/>
</dbReference>
<dbReference type="Proteomes" id="UP000070107">
    <property type="component" value="Unassembled WGS sequence"/>
</dbReference>
<comment type="caution">
    <text evidence="1">The sequence shown here is derived from an EMBL/GenBank/DDBJ whole genome shotgun (WGS) entry which is preliminary data.</text>
</comment>
<reference evidence="1 2" key="1">
    <citation type="submission" date="2015-11" db="EMBL/GenBank/DDBJ databases">
        <title>Draft genome sequence of Paramesorhizobium deserti A-3-E, a strain highly resistant to diverse beta-lactam antibiotics.</title>
        <authorList>
            <person name="Lv R."/>
            <person name="Yang X."/>
            <person name="Fang N."/>
            <person name="Guo J."/>
            <person name="Luo X."/>
            <person name="Peng F."/>
            <person name="Yang R."/>
            <person name="Cui Y."/>
            <person name="Fang C."/>
            <person name="Song Y."/>
        </authorList>
    </citation>
    <scope>NUCLEOTIDE SEQUENCE [LARGE SCALE GENOMIC DNA]</scope>
    <source>
        <strain evidence="1 2">A-3-E</strain>
    </source>
</reference>
<dbReference type="STRING" id="1494590.ATN84_18490"/>
<dbReference type="AlphaFoldDB" id="A0A135HPY2"/>
<accession>A0A135HPY2</accession>
<dbReference type="OrthoDB" id="9149606at2"/>
<protein>
    <submittedName>
        <fullName evidence="1">Uncharacterized protein</fullName>
    </submittedName>
</protein>
<gene>
    <name evidence="1" type="ORF">ATN84_18490</name>
</gene>
<keyword evidence="2" id="KW-1185">Reference proteome</keyword>
<dbReference type="RefSeq" id="WP_068884444.1">
    <property type="nucleotide sequence ID" value="NZ_LNTU01000038.1"/>
</dbReference>
<organism evidence="1 2">
    <name type="scientific">Paramesorhizobium deserti</name>
    <dbReference type="NCBI Taxonomy" id="1494590"/>
    <lineage>
        <taxon>Bacteria</taxon>
        <taxon>Pseudomonadati</taxon>
        <taxon>Pseudomonadota</taxon>
        <taxon>Alphaproteobacteria</taxon>
        <taxon>Hyphomicrobiales</taxon>
        <taxon>Phyllobacteriaceae</taxon>
        <taxon>Paramesorhizobium</taxon>
    </lineage>
</organism>